<feature type="domain" description="Collagenase NC10/endostatin" evidence="1">
    <location>
        <begin position="52"/>
        <end position="116"/>
    </location>
</feature>
<dbReference type="Gene3D" id="3.10.100.10">
    <property type="entry name" value="Mannose-Binding Protein A, subunit A"/>
    <property type="match status" value="1"/>
</dbReference>
<organism evidence="2 3">
    <name type="scientific">Cylicocyclus nassatus</name>
    <name type="common">Nematode worm</name>
    <dbReference type="NCBI Taxonomy" id="53992"/>
    <lineage>
        <taxon>Eukaryota</taxon>
        <taxon>Metazoa</taxon>
        <taxon>Ecdysozoa</taxon>
        <taxon>Nematoda</taxon>
        <taxon>Chromadorea</taxon>
        <taxon>Rhabditida</taxon>
        <taxon>Rhabditina</taxon>
        <taxon>Rhabditomorpha</taxon>
        <taxon>Strongyloidea</taxon>
        <taxon>Strongylidae</taxon>
        <taxon>Cylicocyclus</taxon>
    </lineage>
</organism>
<dbReference type="InterPro" id="IPR010515">
    <property type="entry name" value="Collagenase_NC10/endostatin"/>
</dbReference>
<dbReference type="EMBL" id="CATQJL010000112">
    <property type="protein sequence ID" value="CAJ0593148.1"/>
    <property type="molecule type" value="Genomic_DNA"/>
</dbReference>
<keyword evidence="3" id="KW-1185">Reference proteome</keyword>
<dbReference type="AlphaFoldDB" id="A0AA36DTJ7"/>
<proteinExistence type="predicted"/>
<dbReference type="InterPro" id="IPR016187">
    <property type="entry name" value="CTDL_fold"/>
</dbReference>
<name>A0AA36DTJ7_CYLNA</name>
<dbReference type="Pfam" id="PF06482">
    <property type="entry name" value="Endostatin"/>
    <property type="match status" value="1"/>
</dbReference>
<comment type="caution">
    <text evidence="2">The sequence shown here is derived from an EMBL/GenBank/DDBJ whole genome shotgun (WGS) entry which is preliminary data.</text>
</comment>
<sequence>MKEVTSIDLQQIKNIQNAIDSMRPSSDSVVRTLAGIIKEQSNIIAGLVLAIRLIALNNPYDGNMRAIHGADLQCYREARMVGFTTTFREMLTMCRTDFVHIADWDTPVVNIHDELCNEVEAKFKTIISTEHELLPSVKL</sequence>
<evidence type="ECO:0000313" key="2">
    <source>
        <dbReference type="EMBL" id="CAJ0593148.1"/>
    </source>
</evidence>
<accession>A0AA36DTJ7</accession>
<evidence type="ECO:0000259" key="1">
    <source>
        <dbReference type="Pfam" id="PF06482"/>
    </source>
</evidence>
<reference evidence="2" key="1">
    <citation type="submission" date="2023-07" db="EMBL/GenBank/DDBJ databases">
        <authorList>
            <consortium name="CYATHOMIX"/>
        </authorList>
    </citation>
    <scope>NUCLEOTIDE SEQUENCE</scope>
    <source>
        <strain evidence="2">N/A</strain>
    </source>
</reference>
<gene>
    <name evidence="2" type="ORF">CYNAS_LOCUS5131</name>
</gene>
<dbReference type="InterPro" id="IPR016186">
    <property type="entry name" value="C-type_lectin-like/link_sf"/>
</dbReference>
<protein>
    <recommendedName>
        <fullName evidence="1">Collagenase NC10/endostatin domain-containing protein</fullName>
    </recommendedName>
</protein>
<dbReference type="SUPFAM" id="SSF56436">
    <property type="entry name" value="C-type lectin-like"/>
    <property type="match status" value="1"/>
</dbReference>
<dbReference type="Proteomes" id="UP001176961">
    <property type="component" value="Unassembled WGS sequence"/>
</dbReference>
<evidence type="ECO:0000313" key="3">
    <source>
        <dbReference type="Proteomes" id="UP001176961"/>
    </source>
</evidence>